<accession>A0A9Q0BNU9</accession>
<dbReference type="EMBL" id="JAMKOV010000006">
    <property type="protein sequence ID" value="KAI8039317.1"/>
    <property type="molecule type" value="Genomic_DNA"/>
</dbReference>
<evidence type="ECO:0000313" key="1">
    <source>
        <dbReference type="EMBL" id="KAI8039317.1"/>
    </source>
</evidence>
<reference evidence="1" key="1">
    <citation type="journal article" date="2023" name="Genome Biol. Evol.">
        <title>Long-read-based Genome Assembly of Drosophila gunungcola Reveals Fewer Chemosensory Genes in Flower-breeding Species.</title>
        <authorList>
            <person name="Negi A."/>
            <person name="Liao B.Y."/>
            <person name="Yeh S.D."/>
        </authorList>
    </citation>
    <scope>NUCLEOTIDE SEQUENCE</scope>
    <source>
        <strain evidence="1">Sukarami</strain>
    </source>
</reference>
<comment type="caution">
    <text evidence="1">The sequence shown here is derived from an EMBL/GenBank/DDBJ whole genome shotgun (WGS) entry which is preliminary data.</text>
</comment>
<proteinExistence type="predicted"/>
<organism evidence="1 2">
    <name type="scientific">Drosophila gunungcola</name>
    <name type="common">fruit fly</name>
    <dbReference type="NCBI Taxonomy" id="103775"/>
    <lineage>
        <taxon>Eukaryota</taxon>
        <taxon>Metazoa</taxon>
        <taxon>Ecdysozoa</taxon>
        <taxon>Arthropoda</taxon>
        <taxon>Hexapoda</taxon>
        <taxon>Insecta</taxon>
        <taxon>Pterygota</taxon>
        <taxon>Neoptera</taxon>
        <taxon>Endopterygota</taxon>
        <taxon>Diptera</taxon>
        <taxon>Brachycera</taxon>
        <taxon>Muscomorpha</taxon>
        <taxon>Ephydroidea</taxon>
        <taxon>Drosophilidae</taxon>
        <taxon>Drosophila</taxon>
        <taxon>Sophophora</taxon>
    </lineage>
</organism>
<keyword evidence="2" id="KW-1185">Reference proteome</keyword>
<protein>
    <submittedName>
        <fullName evidence="1">Uncharacterized protein</fullName>
    </submittedName>
</protein>
<evidence type="ECO:0000313" key="2">
    <source>
        <dbReference type="Proteomes" id="UP001059596"/>
    </source>
</evidence>
<sequence>MECGIQTVSHRAPPPQTSCWLGLDSTSTSTSCIRPVRQHFSKSLVFGGAEKRKQRKFSAWLNPGQSKKPSQERVCVCWPAYEQENGNNNVNRINMAYEQRSIENPFRFKCHDNTIDCTPAPPLTFFPHSLLDCAGN</sequence>
<dbReference type="AlphaFoldDB" id="A0A9Q0BNU9"/>
<name>A0A9Q0BNU9_9MUSC</name>
<gene>
    <name evidence="1" type="ORF">M5D96_008040</name>
</gene>
<dbReference type="Proteomes" id="UP001059596">
    <property type="component" value="Unassembled WGS sequence"/>
</dbReference>